<dbReference type="HAMAP" id="MF_00076">
    <property type="entry name" value="HisB"/>
    <property type="match status" value="1"/>
</dbReference>
<keyword evidence="10 12" id="KW-0511">Multifunctional enzyme</keyword>
<comment type="pathway">
    <text evidence="12">Amino-acid biosynthesis; L-histidine biosynthesis; L-histidine from 5-phospho-alpha-D-ribose 1-diphosphate: step 8/9.</text>
</comment>
<dbReference type="OrthoDB" id="9790411at2"/>
<dbReference type="NCBIfam" id="NF002111">
    <property type="entry name" value="PRK00951.2-1"/>
    <property type="match status" value="1"/>
</dbReference>
<feature type="region of interest" description="Histidinol-phosphatase" evidence="12">
    <location>
        <begin position="1"/>
        <end position="186"/>
    </location>
</feature>
<evidence type="ECO:0000256" key="6">
    <source>
        <dbReference type="ARBA" id="ARBA00022801"/>
    </source>
</evidence>
<dbReference type="InterPro" id="IPR006549">
    <property type="entry name" value="HAD-SF_hydro_IIIA"/>
</dbReference>
<evidence type="ECO:0000256" key="1">
    <source>
        <dbReference type="ARBA" id="ARBA00001946"/>
    </source>
</evidence>
<dbReference type="RefSeq" id="WP_015025971.1">
    <property type="nucleotide sequence ID" value="NC_018721.1"/>
</dbReference>
<keyword evidence="9 12" id="KW-0456">Lyase</keyword>
<dbReference type="InterPro" id="IPR038494">
    <property type="entry name" value="IGPD_sf"/>
</dbReference>
<dbReference type="SUPFAM" id="SSF54211">
    <property type="entry name" value="Ribosomal protein S5 domain 2-like"/>
    <property type="match status" value="2"/>
</dbReference>
<dbReference type="InterPro" id="IPR036412">
    <property type="entry name" value="HAD-like_sf"/>
</dbReference>
<feature type="binding site" evidence="12">
    <location>
        <position position="8"/>
    </location>
    <ligand>
        <name>Mg(2+)</name>
        <dbReference type="ChEBI" id="CHEBI:18420"/>
    </ligand>
</feature>
<dbReference type="Pfam" id="PF00475">
    <property type="entry name" value="IGPD"/>
    <property type="match status" value="1"/>
</dbReference>
<dbReference type="PROSITE" id="PS00955">
    <property type="entry name" value="IGP_DEHYDRATASE_2"/>
    <property type="match status" value="1"/>
</dbReference>
<feature type="binding site" evidence="12">
    <location>
        <position position="128"/>
    </location>
    <ligand>
        <name>Mg(2+)</name>
        <dbReference type="ChEBI" id="CHEBI:18420"/>
    </ligand>
</feature>
<evidence type="ECO:0000256" key="5">
    <source>
        <dbReference type="ARBA" id="ARBA00022723"/>
    </source>
</evidence>
<dbReference type="PANTHER" id="PTHR23133">
    <property type="entry name" value="IMIDAZOLEGLYCEROL-PHOSPHATE DEHYDRATASE HIS7"/>
    <property type="match status" value="1"/>
</dbReference>
<dbReference type="AlphaFoldDB" id="K4IIP9"/>
<feature type="active site" description="Nucleophile" evidence="12">
    <location>
        <position position="8"/>
    </location>
</feature>
<dbReference type="GO" id="GO:0004424">
    <property type="term" value="F:imidazoleglycerol-phosphate dehydratase activity"/>
    <property type="evidence" value="ECO:0007669"/>
    <property type="project" value="UniProtKB-UniRule"/>
</dbReference>
<dbReference type="KEGG" id="ptq:P700755_003863"/>
<dbReference type="Gene3D" id="3.30.230.40">
    <property type="entry name" value="Imidazole glycerol phosphate dehydratase, domain 1"/>
    <property type="match status" value="2"/>
</dbReference>
<evidence type="ECO:0000256" key="11">
    <source>
        <dbReference type="ARBA" id="ARBA00049158"/>
    </source>
</evidence>
<evidence type="ECO:0000256" key="2">
    <source>
        <dbReference type="ARBA" id="ARBA00005047"/>
    </source>
</evidence>
<dbReference type="HOGENOM" id="CLU_044308_0_0_10"/>
<dbReference type="STRING" id="313595.P700755_003863"/>
<keyword evidence="8 12" id="KW-0368">Histidine biosynthesis</keyword>
<dbReference type="GO" id="GO:0046872">
    <property type="term" value="F:metal ion binding"/>
    <property type="evidence" value="ECO:0007669"/>
    <property type="project" value="UniProtKB-KW"/>
</dbReference>
<dbReference type="Pfam" id="PF13242">
    <property type="entry name" value="Hydrolase_like"/>
    <property type="match status" value="1"/>
</dbReference>
<dbReference type="eggNOG" id="COG0131">
    <property type="taxonomic scope" value="Bacteria"/>
</dbReference>
<dbReference type="SUPFAM" id="SSF56784">
    <property type="entry name" value="HAD-like"/>
    <property type="match status" value="1"/>
</dbReference>
<proteinExistence type="inferred from homology"/>
<organism evidence="13 14">
    <name type="scientific">Psychroflexus torquis (strain ATCC 700755 / CIP 106069 / ACAM 623)</name>
    <dbReference type="NCBI Taxonomy" id="313595"/>
    <lineage>
        <taxon>Bacteria</taxon>
        <taxon>Pseudomonadati</taxon>
        <taxon>Bacteroidota</taxon>
        <taxon>Flavobacteriia</taxon>
        <taxon>Flavobacteriales</taxon>
        <taxon>Flavobacteriaceae</taxon>
        <taxon>Psychroflexus</taxon>
    </lineage>
</organism>
<dbReference type="CDD" id="cd07914">
    <property type="entry name" value="IGPD"/>
    <property type="match status" value="1"/>
</dbReference>
<dbReference type="FunFam" id="3.30.230.40:FF:000003">
    <property type="entry name" value="Imidazoleglycerol-phosphate dehydratase HisB"/>
    <property type="match status" value="1"/>
</dbReference>
<name>K4IIP9_PSYTT</name>
<evidence type="ECO:0000256" key="7">
    <source>
        <dbReference type="ARBA" id="ARBA00022842"/>
    </source>
</evidence>
<dbReference type="HAMAP" id="MF_01022">
    <property type="entry name" value="Bifunc_HisB"/>
    <property type="match status" value="1"/>
</dbReference>
<accession>K4IIP9</accession>
<dbReference type="EC" id="4.2.1.19" evidence="12"/>
<evidence type="ECO:0000256" key="10">
    <source>
        <dbReference type="ARBA" id="ARBA00023268"/>
    </source>
</evidence>
<protein>
    <recommendedName>
        <fullName evidence="12">Histidine biosynthesis bifunctional protein HisB</fullName>
    </recommendedName>
    <domain>
        <recommendedName>
            <fullName evidence="12">Histidinol-phosphatase</fullName>
            <ecNumber evidence="12">3.1.3.15</ecNumber>
        </recommendedName>
    </domain>
    <domain>
        <recommendedName>
            <fullName evidence="12">Imidazoleglycerol-phosphate dehydratase</fullName>
            <shortName evidence="12">IGPD</shortName>
            <ecNumber evidence="12">4.2.1.19</ecNumber>
        </recommendedName>
    </domain>
</protein>
<comment type="pathway">
    <text evidence="2 12">Amino-acid biosynthesis; L-histidine biosynthesis; L-histidine from 5-phospho-alpha-D-ribose 1-diphosphate: step 6/9.</text>
</comment>
<keyword evidence="3 12" id="KW-0963">Cytoplasm</keyword>
<keyword evidence="14" id="KW-1185">Reference proteome</keyword>
<evidence type="ECO:0000256" key="12">
    <source>
        <dbReference type="HAMAP-Rule" id="MF_01022"/>
    </source>
</evidence>
<dbReference type="EC" id="3.1.3.15" evidence="12"/>
<dbReference type="GO" id="GO:0000105">
    <property type="term" value="P:L-histidine biosynthetic process"/>
    <property type="evidence" value="ECO:0007669"/>
    <property type="project" value="UniProtKB-UniRule"/>
</dbReference>
<gene>
    <name evidence="12" type="primary">hisB</name>
    <name evidence="13" type="ordered locus">P700755_003863</name>
</gene>
<comment type="similarity">
    <text evidence="12">In the N-terminal section; belongs to the histidinol-phosphatase family.</text>
</comment>
<dbReference type="NCBIfam" id="NF003937">
    <property type="entry name" value="PRK05446.1"/>
    <property type="match status" value="1"/>
</dbReference>
<dbReference type="GO" id="GO:0005737">
    <property type="term" value="C:cytoplasm"/>
    <property type="evidence" value="ECO:0007669"/>
    <property type="project" value="UniProtKB-SubCell"/>
</dbReference>
<sequence>MKKVLFIDRDGTLIKEPADEQIDSFEKLEFYPEVFTYMNKIASELDYELVMITNQDGLGTDIYPEATFWPVQDFIIHAFKNEGVEFEDIYIDKTFPKDNAPTRKPKTGLLTKYFESEYDMENSFVIGDRLTDVELAKNLGAKGIFIDNKTDLGLGEVESSNTELESYIGLSTNTWKSIYDYLKLERRTVSLKRTTKETNIEISINLDGTGKSNISTGLHFFDHMLDQVARHGQIDIELKAEGDLEVDEHHTIEDVAIVLGEVFAKALGSKLGIERYGFCLPMDDSLAQVAIDFGGRNWLVWDADFQREKIGEMPTEMFMHFFKSFTDGAKCNLNIKAEGDNEHHKIEAIFKAFAKSIKMAVKRDAEKMILPSTKGQL</sequence>
<evidence type="ECO:0000256" key="8">
    <source>
        <dbReference type="ARBA" id="ARBA00023102"/>
    </source>
</evidence>
<comment type="catalytic activity">
    <reaction evidence="11 12">
        <text>L-histidinol phosphate + H2O = L-histidinol + phosphate</text>
        <dbReference type="Rhea" id="RHEA:14465"/>
        <dbReference type="ChEBI" id="CHEBI:15377"/>
        <dbReference type="ChEBI" id="CHEBI:43474"/>
        <dbReference type="ChEBI" id="CHEBI:57699"/>
        <dbReference type="ChEBI" id="CHEBI:57980"/>
        <dbReference type="EC" id="3.1.3.15"/>
    </reaction>
</comment>
<dbReference type="NCBIfam" id="NF002114">
    <property type="entry name" value="PRK00951.2-4"/>
    <property type="match status" value="1"/>
</dbReference>
<evidence type="ECO:0000256" key="9">
    <source>
        <dbReference type="ARBA" id="ARBA00023239"/>
    </source>
</evidence>
<feature type="region of interest" description="Imidazoleglycerol-phosphate dehydratase" evidence="12">
    <location>
        <begin position="187"/>
        <end position="377"/>
    </location>
</feature>
<comment type="similarity">
    <text evidence="12">In the C-terminal section; belongs to the imidazoleglycerol-phosphate dehydratase family.</text>
</comment>
<comment type="subcellular location">
    <subcellularLocation>
        <location evidence="12">Cytoplasm</location>
    </subcellularLocation>
</comment>
<dbReference type="eggNOG" id="COG0241">
    <property type="taxonomic scope" value="Bacteria"/>
</dbReference>
<keyword evidence="5 12" id="KW-0479">Metal-binding</keyword>
<dbReference type="NCBIfam" id="TIGR01656">
    <property type="entry name" value="Histidinol-ppas"/>
    <property type="match status" value="1"/>
</dbReference>
<dbReference type="InterPro" id="IPR020566">
    <property type="entry name" value="His_synth_bifunc_HisB"/>
</dbReference>
<feature type="active site" description="Proton donor" evidence="12">
    <location>
        <position position="10"/>
    </location>
</feature>
<keyword evidence="7 12" id="KW-0460">Magnesium</keyword>
<dbReference type="PANTHER" id="PTHR23133:SF2">
    <property type="entry name" value="IMIDAZOLEGLYCEROL-PHOSPHATE DEHYDRATASE"/>
    <property type="match status" value="1"/>
</dbReference>
<dbReference type="NCBIfam" id="TIGR01662">
    <property type="entry name" value="HAD-SF-IIIA"/>
    <property type="match status" value="1"/>
</dbReference>
<dbReference type="UniPathway" id="UPA00031">
    <property type="reaction ID" value="UER00011"/>
</dbReference>
<keyword evidence="6 12" id="KW-0378">Hydrolase</keyword>
<dbReference type="InterPro" id="IPR006543">
    <property type="entry name" value="Histidinol-phos"/>
</dbReference>
<comment type="cofactor">
    <cofactor evidence="1 12">
        <name>Mg(2+)</name>
        <dbReference type="ChEBI" id="CHEBI:18420"/>
    </cofactor>
</comment>
<dbReference type="PROSITE" id="PS00954">
    <property type="entry name" value="IGP_DEHYDRATASE_1"/>
    <property type="match status" value="1"/>
</dbReference>
<dbReference type="InterPro" id="IPR005954">
    <property type="entry name" value="HisB_N"/>
</dbReference>
<feature type="binding site" evidence="12">
    <location>
        <position position="10"/>
    </location>
    <ligand>
        <name>Mg(2+)</name>
        <dbReference type="ChEBI" id="CHEBI:18420"/>
    </ligand>
</feature>
<dbReference type="Gene3D" id="3.40.50.1000">
    <property type="entry name" value="HAD superfamily/HAD-like"/>
    <property type="match status" value="1"/>
</dbReference>
<reference evidence="13" key="1">
    <citation type="submission" date="2006-03" db="EMBL/GenBank/DDBJ databases">
        <authorList>
            <person name="Bowman J."/>
            <person name="Ferriera S."/>
            <person name="Johnson J."/>
            <person name="Kravitz S."/>
            <person name="Halpern A."/>
            <person name="Remington K."/>
            <person name="Beeson K."/>
            <person name="Tran B."/>
            <person name="Rogers Y.-H."/>
            <person name="Friedman R."/>
            <person name="Venter J.C."/>
        </authorList>
    </citation>
    <scope>NUCLEOTIDE SEQUENCE [LARGE SCALE GENOMIC DNA]</scope>
    <source>
        <strain evidence="13">ATCC 700755</strain>
    </source>
</reference>
<dbReference type="NCBIfam" id="TIGR01261">
    <property type="entry name" value="hisB_Nterm"/>
    <property type="match status" value="1"/>
</dbReference>
<dbReference type="InterPro" id="IPR020568">
    <property type="entry name" value="Ribosomal_Su5_D2-typ_SF"/>
</dbReference>
<comment type="caution">
    <text evidence="12">Lacks conserved residue(s) required for the propagation of feature annotation.</text>
</comment>
<dbReference type="GO" id="GO:0004401">
    <property type="term" value="F:histidinol-phosphatase activity"/>
    <property type="evidence" value="ECO:0007669"/>
    <property type="project" value="UniProtKB-UniRule"/>
</dbReference>
<evidence type="ECO:0000256" key="3">
    <source>
        <dbReference type="ARBA" id="ARBA00022490"/>
    </source>
</evidence>
<evidence type="ECO:0000313" key="14">
    <source>
        <dbReference type="Proteomes" id="UP000008514"/>
    </source>
</evidence>
<dbReference type="Proteomes" id="UP000008514">
    <property type="component" value="Chromosome"/>
</dbReference>
<dbReference type="EMBL" id="CP003879">
    <property type="protein sequence ID" value="AFU70437.1"/>
    <property type="molecule type" value="Genomic_DNA"/>
</dbReference>
<keyword evidence="4 12" id="KW-0028">Amino-acid biosynthesis</keyword>
<evidence type="ECO:0000256" key="4">
    <source>
        <dbReference type="ARBA" id="ARBA00022605"/>
    </source>
</evidence>
<evidence type="ECO:0000313" key="13">
    <source>
        <dbReference type="EMBL" id="AFU70437.1"/>
    </source>
</evidence>
<dbReference type="FunFam" id="3.30.230.40:FF:000001">
    <property type="entry name" value="Imidazoleglycerol-phosphate dehydratase HisB"/>
    <property type="match status" value="1"/>
</dbReference>
<dbReference type="InterPro" id="IPR023214">
    <property type="entry name" value="HAD_sf"/>
</dbReference>
<comment type="catalytic activity">
    <reaction evidence="12">
        <text>D-erythro-1-(imidazol-4-yl)glycerol 3-phosphate = 3-(imidazol-4-yl)-2-oxopropyl phosphate + H2O</text>
        <dbReference type="Rhea" id="RHEA:11040"/>
        <dbReference type="ChEBI" id="CHEBI:15377"/>
        <dbReference type="ChEBI" id="CHEBI:57766"/>
        <dbReference type="ChEBI" id="CHEBI:58278"/>
        <dbReference type="EC" id="4.2.1.19"/>
    </reaction>
</comment>
<dbReference type="InterPro" id="IPR020565">
    <property type="entry name" value="ImidazoleglycerP_deHydtase_CS"/>
</dbReference>
<dbReference type="InterPro" id="IPR000807">
    <property type="entry name" value="ImidazoleglycerolP_deHydtase"/>
</dbReference>
<reference evidence="13" key="2">
    <citation type="submission" date="2012-09" db="EMBL/GenBank/DDBJ databases">
        <title>The complete sequence of Psychroflexus torquis an extreme psychrophile from sea-ice that is stimulated by light.</title>
        <authorList>
            <person name="Feng S."/>
            <person name="Powell S.M."/>
            <person name="Bowman J.P."/>
        </authorList>
    </citation>
    <scope>NUCLEOTIDE SEQUENCE [LARGE SCALE GENOMIC DNA]</scope>
    <source>
        <strain evidence="13">ATCC 700755</strain>
    </source>
</reference>